<dbReference type="PROSITE" id="PS50011">
    <property type="entry name" value="PROTEIN_KINASE_DOM"/>
    <property type="match status" value="1"/>
</dbReference>
<dbReference type="AlphaFoldDB" id="A0A0C3CCF3"/>
<organism evidence="2 3">
    <name type="scientific">Piloderma croceum (strain F 1598)</name>
    <dbReference type="NCBI Taxonomy" id="765440"/>
    <lineage>
        <taxon>Eukaryota</taxon>
        <taxon>Fungi</taxon>
        <taxon>Dikarya</taxon>
        <taxon>Basidiomycota</taxon>
        <taxon>Agaricomycotina</taxon>
        <taxon>Agaricomycetes</taxon>
        <taxon>Agaricomycetidae</taxon>
        <taxon>Atheliales</taxon>
        <taxon>Atheliaceae</taxon>
        <taxon>Piloderma</taxon>
    </lineage>
</organism>
<protein>
    <recommendedName>
        <fullName evidence="1">Protein kinase domain-containing protein</fullName>
    </recommendedName>
</protein>
<evidence type="ECO:0000313" key="2">
    <source>
        <dbReference type="EMBL" id="KIM87362.1"/>
    </source>
</evidence>
<dbReference type="HOGENOM" id="CLU_068920_0_0_1"/>
<dbReference type="SUPFAM" id="SSF56112">
    <property type="entry name" value="Protein kinase-like (PK-like)"/>
    <property type="match status" value="1"/>
</dbReference>
<dbReference type="GO" id="GO:0004674">
    <property type="term" value="F:protein serine/threonine kinase activity"/>
    <property type="evidence" value="ECO:0007669"/>
    <property type="project" value="TreeGrafter"/>
</dbReference>
<dbReference type="SMART" id="SM00220">
    <property type="entry name" value="S_TKc"/>
    <property type="match status" value="1"/>
</dbReference>
<reference evidence="3" key="2">
    <citation type="submission" date="2015-01" db="EMBL/GenBank/DDBJ databases">
        <title>Evolutionary Origins and Diversification of the Mycorrhizal Mutualists.</title>
        <authorList>
            <consortium name="DOE Joint Genome Institute"/>
            <consortium name="Mycorrhizal Genomics Consortium"/>
            <person name="Kohler A."/>
            <person name="Kuo A."/>
            <person name="Nagy L.G."/>
            <person name="Floudas D."/>
            <person name="Copeland A."/>
            <person name="Barry K.W."/>
            <person name="Cichocki N."/>
            <person name="Veneault-Fourrey C."/>
            <person name="LaButti K."/>
            <person name="Lindquist E.A."/>
            <person name="Lipzen A."/>
            <person name="Lundell T."/>
            <person name="Morin E."/>
            <person name="Murat C."/>
            <person name="Riley R."/>
            <person name="Ohm R."/>
            <person name="Sun H."/>
            <person name="Tunlid A."/>
            <person name="Henrissat B."/>
            <person name="Grigoriev I.V."/>
            <person name="Hibbett D.S."/>
            <person name="Martin F."/>
        </authorList>
    </citation>
    <scope>NUCLEOTIDE SEQUENCE [LARGE SCALE GENOMIC DNA]</scope>
    <source>
        <strain evidence="3">F 1598</strain>
    </source>
</reference>
<evidence type="ECO:0000259" key="1">
    <source>
        <dbReference type="PROSITE" id="PS50011"/>
    </source>
</evidence>
<keyword evidence="3" id="KW-1185">Reference proteome</keyword>
<dbReference type="InterPro" id="IPR011009">
    <property type="entry name" value="Kinase-like_dom_sf"/>
</dbReference>
<dbReference type="PANTHER" id="PTHR44329:SF261">
    <property type="entry name" value="ZINC FINGER CONTAINING PROTEIN KINASE-RELATED"/>
    <property type="match status" value="1"/>
</dbReference>
<sequence length="252" mass="29061">MEVFACLDDEHWTKTGPFSTIDLERRIYEALGQHPHIVPYREVNKFGELILQRLSKGTMHTHLLENDPPFRTRMRWAAQVAHALARVHQCDIVWNDCHFENVLIADHGDAAICDFGGAYIKPNPMTSFVIGPPLPFLCPWPSYGQTAMRNDIFAFGVMLFALLSKRFPHHHDLSPDLDACISINEHHKHRSFDTLSAIKYPLFSDIIHKCFKLEYSVAGEIVPELEKACNDWVESFEKTWRTLIKVSRPIMH</sequence>
<name>A0A0C3CCF3_PILCF</name>
<dbReference type="InterPro" id="IPR051681">
    <property type="entry name" value="Ser/Thr_Kinases-Pseudokinases"/>
</dbReference>
<dbReference type="Pfam" id="PF00069">
    <property type="entry name" value="Pkinase"/>
    <property type="match status" value="1"/>
</dbReference>
<dbReference type="STRING" id="765440.A0A0C3CCF3"/>
<reference evidence="2 3" key="1">
    <citation type="submission" date="2014-04" db="EMBL/GenBank/DDBJ databases">
        <authorList>
            <consortium name="DOE Joint Genome Institute"/>
            <person name="Kuo A."/>
            <person name="Tarkka M."/>
            <person name="Buscot F."/>
            <person name="Kohler A."/>
            <person name="Nagy L.G."/>
            <person name="Floudas D."/>
            <person name="Copeland A."/>
            <person name="Barry K.W."/>
            <person name="Cichocki N."/>
            <person name="Veneault-Fourrey C."/>
            <person name="LaButti K."/>
            <person name="Lindquist E.A."/>
            <person name="Lipzen A."/>
            <person name="Lundell T."/>
            <person name="Morin E."/>
            <person name="Murat C."/>
            <person name="Sun H."/>
            <person name="Tunlid A."/>
            <person name="Henrissat B."/>
            <person name="Grigoriev I.V."/>
            <person name="Hibbett D.S."/>
            <person name="Martin F."/>
            <person name="Nordberg H.P."/>
            <person name="Cantor M.N."/>
            <person name="Hua S.X."/>
        </authorList>
    </citation>
    <scope>NUCLEOTIDE SEQUENCE [LARGE SCALE GENOMIC DNA]</scope>
    <source>
        <strain evidence="2 3">F 1598</strain>
    </source>
</reference>
<proteinExistence type="predicted"/>
<dbReference type="OrthoDB" id="3030888at2759"/>
<dbReference type="InParanoid" id="A0A0C3CCF3"/>
<dbReference type="PANTHER" id="PTHR44329">
    <property type="entry name" value="SERINE/THREONINE-PROTEIN KINASE TNNI3K-RELATED"/>
    <property type="match status" value="1"/>
</dbReference>
<dbReference type="Gene3D" id="1.10.510.10">
    <property type="entry name" value="Transferase(Phosphotransferase) domain 1"/>
    <property type="match status" value="1"/>
</dbReference>
<dbReference type="Proteomes" id="UP000054166">
    <property type="component" value="Unassembled WGS sequence"/>
</dbReference>
<evidence type="ECO:0000313" key="3">
    <source>
        <dbReference type="Proteomes" id="UP000054166"/>
    </source>
</evidence>
<dbReference type="GO" id="GO:0005524">
    <property type="term" value="F:ATP binding"/>
    <property type="evidence" value="ECO:0007669"/>
    <property type="project" value="InterPro"/>
</dbReference>
<dbReference type="EMBL" id="KN832979">
    <property type="protein sequence ID" value="KIM87362.1"/>
    <property type="molecule type" value="Genomic_DNA"/>
</dbReference>
<gene>
    <name evidence="2" type="ORF">PILCRDRAFT_273433</name>
</gene>
<accession>A0A0C3CCF3</accession>
<feature type="domain" description="Protein kinase" evidence="1">
    <location>
        <begin position="1"/>
        <end position="233"/>
    </location>
</feature>
<dbReference type="InterPro" id="IPR000719">
    <property type="entry name" value="Prot_kinase_dom"/>
</dbReference>